<evidence type="ECO:0000313" key="8">
    <source>
        <dbReference type="EMBL" id="QHO63804.1"/>
    </source>
</evidence>
<organism evidence="8 9">
    <name type="scientific">Candidatus Chazhemtobacterium aquaticus</name>
    <dbReference type="NCBI Taxonomy" id="2715735"/>
    <lineage>
        <taxon>Bacteria</taxon>
        <taxon>Candidatus Chazhemtobacteraceae</taxon>
        <taxon>Candidatus Chazhemtobacterium</taxon>
    </lineage>
</organism>
<evidence type="ECO:0000256" key="4">
    <source>
        <dbReference type="ARBA" id="ARBA00022989"/>
    </source>
</evidence>
<gene>
    <name evidence="8" type="ORF">MICH65_0823</name>
</gene>
<keyword evidence="2" id="KW-1003">Cell membrane</keyword>
<dbReference type="InterPro" id="IPR004477">
    <property type="entry name" value="ComEC_N"/>
</dbReference>
<feature type="transmembrane region" description="Helical" evidence="6">
    <location>
        <begin position="140"/>
        <end position="162"/>
    </location>
</feature>
<evidence type="ECO:0000313" key="9">
    <source>
        <dbReference type="Proteomes" id="UP000463983"/>
    </source>
</evidence>
<feature type="domain" description="ComEC/Rec2-related protein" evidence="7">
    <location>
        <begin position="119"/>
        <end position="345"/>
    </location>
</feature>
<dbReference type="GO" id="GO:0005886">
    <property type="term" value="C:plasma membrane"/>
    <property type="evidence" value="ECO:0007669"/>
    <property type="project" value="UniProtKB-SubCell"/>
</dbReference>
<dbReference type="AlphaFoldDB" id="A0A857N714"/>
<dbReference type="KEGG" id="caqa:MICH65_0823"/>
<evidence type="ECO:0000259" key="7">
    <source>
        <dbReference type="Pfam" id="PF03772"/>
    </source>
</evidence>
<proteinExistence type="predicted"/>
<accession>A0A857N714</accession>
<comment type="subcellular location">
    <subcellularLocation>
        <location evidence="1">Cell membrane</location>
        <topology evidence="1">Multi-pass membrane protein</topology>
    </subcellularLocation>
</comment>
<feature type="transmembrane region" description="Helical" evidence="6">
    <location>
        <begin position="169"/>
        <end position="185"/>
    </location>
</feature>
<evidence type="ECO:0000256" key="5">
    <source>
        <dbReference type="ARBA" id="ARBA00023136"/>
    </source>
</evidence>
<evidence type="ECO:0000256" key="1">
    <source>
        <dbReference type="ARBA" id="ARBA00004651"/>
    </source>
</evidence>
<feature type="transmembrane region" description="Helical" evidence="6">
    <location>
        <begin position="298"/>
        <end position="319"/>
    </location>
</feature>
<keyword evidence="9" id="KW-1185">Reference proteome</keyword>
<keyword evidence="5 6" id="KW-0472">Membrane</keyword>
<dbReference type="PANTHER" id="PTHR30619:SF1">
    <property type="entry name" value="RECOMBINATION PROTEIN 2"/>
    <property type="match status" value="1"/>
</dbReference>
<keyword evidence="3 6" id="KW-0812">Transmembrane</keyword>
<evidence type="ECO:0000256" key="3">
    <source>
        <dbReference type="ARBA" id="ARBA00022692"/>
    </source>
</evidence>
<dbReference type="EMBL" id="CP047901">
    <property type="protein sequence ID" value="QHO63804.1"/>
    <property type="molecule type" value="Genomic_DNA"/>
</dbReference>
<protein>
    <submittedName>
        <fullName evidence="8">Competence protein ComEC</fullName>
    </submittedName>
</protein>
<dbReference type="Proteomes" id="UP000463983">
    <property type="component" value="Chromosome"/>
</dbReference>
<feature type="transmembrane region" description="Helical" evidence="6">
    <location>
        <begin position="326"/>
        <end position="345"/>
    </location>
</feature>
<evidence type="ECO:0000256" key="6">
    <source>
        <dbReference type="SAM" id="Phobius"/>
    </source>
</evidence>
<name>A0A857N714_9BACT</name>
<dbReference type="Pfam" id="PF03772">
    <property type="entry name" value="Competence"/>
    <property type="match status" value="1"/>
</dbReference>
<dbReference type="PANTHER" id="PTHR30619">
    <property type="entry name" value="DNA INTERNALIZATION/COMPETENCE PROTEIN COMEC/REC2"/>
    <property type="match status" value="1"/>
</dbReference>
<feature type="transmembrane region" description="Helical" evidence="6">
    <location>
        <begin position="237"/>
        <end position="254"/>
    </location>
</feature>
<evidence type="ECO:0000256" key="2">
    <source>
        <dbReference type="ARBA" id="ARBA00022475"/>
    </source>
</evidence>
<sequence>MLRMFVGGVMSECKDEVRVRGKVDEVVWKDSVQVVGIDEFRFEAESGYKEGYKRGDDVVVVGRCKRGWKDFWLGRVWLDKAKVEERIEVEDRKGLRDRLVEIYERQLPDPEAGLVAGVVLGHKSSMEQSFYDSLIETGTVHVVVASGYNVVVVGTVVLNLLVYLMRRQQATLLALIAMVGYGWLAGGEAPVVRAVIMGSLVFLARATGRQTESGWLLVVAGWLMLMVNPQLIESVSFQLSLAATAGLIWVEPKIREGMERVKSSWMRVVMETELSPTLAAQITTAPIIWWNFGRLSLISPVVNMLVLPLVPMMMGLGAGQLVLGRLVAPFTYAVAHLFVVIVRWFG</sequence>
<keyword evidence="4 6" id="KW-1133">Transmembrane helix</keyword>
<reference evidence="9" key="1">
    <citation type="journal article" date="2020" name="Microorganisms">
        <title>Complete Genome of a Member of a New Bacterial Lineage in the Microgenomates Group Reveals an Unusual Nucleotide Composition Disparity Between Two Strands of DNA and Limited Metabolic Potential.</title>
        <authorList>
            <person name="Kadnikov V.V."/>
            <person name="Mardanov A.V."/>
            <person name="Beletsky A.V."/>
            <person name="Karnachuk O.V."/>
            <person name="Ravin N.V."/>
        </authorList>
    </citation>
    <scope>NUCLEOTIDE SEQUENCE [LARGE SCALE GENOMIC DNA]</scope>
</reference>
<dbReference type="NCBIfam" id="TIGR00360">
    <property type="entry name" value="ComEC_N-term"/>
    <property type="match status" value="1"/>
</dbReference>
<dbReference type="InterPro" id="IPR052159">
    <property type="entry name" value="Competence_DNA_uptake"/>
</dbReference>